<dbReference type="Pfam" id="PF00702">
    <property type="entry name" value="Hydrolase"/>
    <property type="match status" value="1"/>
</dbReference>
<organism evidence="1">
    <name type="scientific">uncultured Eubacteriales bacterium</name>
    <dbReference type="NCBI Taxonomy" id="172733"/>
    <lineage>
        <taxon>Bacteria</taxon>
        <taxon>Bacillati</taxon>
        <taxon>Bacillota</taxon>
        <taxon>Clostridia</taxon>
        <taxon>Eubacteriales</taxon>
        <taxon>environmental samples</taxon>
    </lineage>
</organism>
<dbReference type="AlphaFoldDB" id="A0A212JUW3"/>
<dbReference type="EMBL" id="FLUN01000001">
    <property type="protein sequence ID" value="SBW03241.1"/>
    <property type="molecule type" value="Genomic_DNA"/>
</dbReference>
<gene>
    <name evidence="1" type="ORF">KL86CLO1_11754</name>
</gene>
<sequence>MEKPSPIEVVRPWHGYHIRYALFDFDGTVSLIREGWREIMIPYFVEVLSAVGSGEAEGVLRACVEDFVDTLTGKQTIYQCIRLNEEVVRRGGPDRDPLAYKREYLRRLETRICSRKAALGNGEARPEDYLVPGARRFIDLLQSHGIRCYLASGTDEADVLYEARLLKLDGAFEGGIHGAHDDMAACSKELVIRDMLEREKILPRELASFGDGYVEVELVAGLGGLAVGAATNEDTREGINAWKRERLIGAGANAIIPDFRAADEIFQAIRGNWHAVSAV</sequence>
<dbReference type="SUPFAM" id="SSF56784">
    <property type="entry name" value="HAD-like"/>
    <property type="match status" value="1"/>
</dbReference>
<dbReference type="CDD" id="cd01427">
    <property type="entry name" value="HAD_like"/>
    <property type="match status" value="1"/>
</dbReference>
<dbReference type="Gene3D" id="3.40.50.1000">
    <property type="entry name" value="HAD superfamily/HAD-like"/>
    <property type="match status" value="1"/>
</dbReference>
<dbReference type="InterPro" id="IPR036412">
    <property type="entry name" value="HAD-like_sf"/>
</dbReference>
<reference evidence="1" key="1">
    <citation type="submission" date="2016-04" db="EMBL/GenBank/DDBJ databases">
        <authorList>
            <person name="Evans L.H."/>
            <person name="Alamgir A."/>
            <person name="Owens N."/>
            <person name="Weber N.D."/>
            <person name="Virtaneva K."/>
            <person name="Barbian K."/>
            <person name="Babar A."/>
            <person name="Rosenke K."/>
        </authorList>
    </citation>
    <scope>NUCLEOTIDE SEQUENCE</scope>
    <source>
        <strain evidence="1">86</strain>
    </source>
</reference>
<dbReference type="InterPro" id="IPR023214">
    <property type="entry name" value="HAD_sf"/>
</dbReference>
<accession>A0A212JUW3</accession>
<name>A0A212JUW3_9FIRM</name>
<dbReference type="GO" id="GO:0016787">
    <property type="term" value="F:hydrolase activity"/>
    <property type="evidence" value="ECO:0007669"/>
    <property type="project" value="UniProtKB-KW"/>
</dbReference>
<keyword evidence="1" id="KW-0378">Hydrolase</keyword>
<proteinExistence type="predicted"/>
<protein>
    <submittedName>
        <fullName evidence="1">Haloacid dehalogenase domain protein hydrolase</fullName>
    </submittedName>
</protein>
<evidence type="ECO:0000313" key="1">
    <source>
        <dbReference type="EMBL" id="SBW03241.1"/>
    </source>
</evidence>